<dbReference type="PANTHER" id="PTHR33428:SF14">
    <property type="entry name" value="CARBOXYLESTERASE TYPE B DOMAIN-CONTAINING PROTEIN"/>
    <property type="match status" value="1"/>
</dbReference>
<dbReference type="OrthoDB" id="4772420at2"/>
<dbReference type="InterPro" id="IPR029058">
    <property type="entry name" value="AB_hydrolase_fold"/>
</dbReference>
<dbReference type="RefSeq" id="WP_073479296.1">
    <property type="nucleotide sequence ID" value="NZ_FQVN01000001.1"/>
</dbReference>
<evidence type="ECO:0000313" key="2">
    <source>
        <dbReference type="EMBL" id="SHE42020.1"/>
    </source>
</evidence>
<keyword evidence="2" id="KW-0378">Hydrolase</keyword>
<dbReference type="SUPFAM" id="SSF53474">
    <property type="entry name" value="alpha/beta-Hydrolases"/>
    <property type="match status" value="1"/>
</dbReference>
<reference evidence="2 3" key="1">
    <citation type="submission" date="2016-11" db="EMBL/GenBank/DDBJ databases">
        <authorList>
            <person name="Jaros S."/>
            <person name="Januszkiewicz K."/>
            <person name="Wedrychowicz H."/>
        </authorList>
    </citation>
    <scope>NUCLEOTIDE SEQUENCE [LARGE SCALE GENOMIC DNA]</scope>
    <source>
        <strain evidence="2 3">DSM 44523</strain>
    </source>
</reference>
<gene>
    <name evidence="2" type="ORF">SAMN05444320_10140</name>
</gene>
<dbReference type="AlphaFoldDB" id="A0A1M4TC34"/>
<dbReference type="STRING" id="2017.SAMN05444320_10140"/>
<dbReference type="InterPro" id="IPR041127">
    <property type="entry name" value="PET_hydrolase/cutinase-like"/>
</dbReference>
<accession>A0A1M4TC34</accession>
<proteinExistence type="predicted"/>
<dbReference type="ESTHER" id="strhi-a0a1m4tc34">
    <property type="family name" value="Chlorophyllase"/>
</dbReference>
<dbReference type="Pfam" id="PF12740">
    <property type="entry name" value="PETase"/>
    <property type="match status" value="1"/>
</dbReference>
<evidence type="ECO:0000313" key="3">
    <source>
        <dbReference type="Proteomes" id="UP000184501"/>
    </source>
</evidence>
<protein>
    <submittedName>
        <fullName evidence="2">Dienelactone hydrolase</fullName>
    </submittedName>
</protein>
<dbReference type="GO" id="GO:0016787">
    <property type="term" value="F:hydrolase activity"/>
    <property type="evidence" value="ECO:0007669"/>
    <property type="project" value="UniProtKB-KW"/>
</dbReference>
<feature type="domain" description="PET hydrolase/cutinase-like" evidence="1">
    <location>
        <begin position="45"/>
        <end position="186"/>
    </location>
</feature>
<sequence length="273" mass="28748">MARTAKQALEELSRPGPHEVLHGDLGLVGLPGLVLTPRSGLGLPAVAFGHGWMQPAQRYRELMRHLASWGIVVAAPATQRGPLASHRLFAADLSTALDVCAGVRLGEGAISVDPERLGLAGHSFGGGCAVLAAAEDERVRAVVTLAPSESLPSAADAARRCRMPALHLAAGRDRLAPPVAHAEPIARAWAGPVSLRTVDKATHLGFTEGRHVSDLLLDGAPERGSRRLARALMTAFFLRTLADRRGYDALLTENVRGCSIDLSRGALTGAFAR</sequence>
<dbReference type="Proteomes" id="UP000184501">
    <property type="component" value="Unassembled WGS sequence"/>
</dbReference>
<keyword evidence="3" id="KW-1185">Reference proteome</keyword>
<dbReference type="Gene3D" id="3.40.50.1820">
    <property type="entry name" value="alpha/beta hydrolase"/>
    <property type="match status" value="1"/>
</dbReference>
<organism evidence="2 3">
    <name type="scientific">Streptoalloteichus hindustanus</name>
    <dbReference type="NCBI Taxonomy" id="2017"/>
    <lineage>
        <taxon>Bacteria</taxon>
        <taxon>Bacillati</taxon>
        <taxon>Actinomycetota</taxon>
        <taxon>Actinomycetes</taxon>
        <taxon>Pseudonocardiales</taxon>
        <taxon>Pseudonocardiaceae</taxon>
        <taxon>Streptoalloteichus</taxon>
    </lineage>
</organism>
<dbReference type="PANTHER" id="PTHR33428">
    <property type="entry name" value="CHLOROPHYLLASE-2, CHLOROPLASTIC"/>
    <property type="match status" value="1"/>
</dbReference>
<evidence type="ECO:0000259" key="1">
    <source>
        <dbReference type="Pfam" id="PF12740"/>
    </source>
</evidence>
<dbReference type="EMBL" id="FQVN01000001">
    <property type="protein sequence ID" value="SHE42020.1"/>
    <property type="molecule type" value="Genomic_DNA"/>
</dbReference>
<name>A0A1M4TC34_STRHI</name>